<dbReference type="InterPro" id="IPR003961">
    <property type="entry name" value="FN3_dom"/>
</dbReference>
<dbReference type="InterPro" id="IPR036116">
    <property type="entry name" value="FN3_sf"/>
</dbReference>
<protein>
    <recommendedName>
        <fullName evidence="5">Fibronectin type-III domain-containing protein</fullName>
    </recommendedName>
</protein>
<dbReference type="Pfam" id="PF01108">
    <property type="entry name" value="Tissue_fac"/>
    <property type="match status" value="1"/>
</dbReference>
<evidence type="ECO:0000259" key="2">
    <source>
        <dbReference type="Pfam" id="PF09294"/>
    </source>
</evidence>
<proteinExistence type="predicted"/>
<feature type="domain" description="Interferon/interleukin receptor" evidence="2">
    <location>
        <begin position="134"/>
        <end position="219"/>
    </location>
</feature>
<reference evidence="3" key="2">
    <citation type="submission" date="2025-08" db="UniProtKB">
        <authorList>
            <consortium name="Ensembl"/>
        </authorList>
    </citation>
    <scope>IDENTIFICATION</scope>
</reference>
<evidence type="ECO:0000313" key="3">
    <source>
        <dbReference type="Ensembl" id="ENSHHUP00000014326.1"/>
    </source>
</evidence>
<dbReference type="GO" id="GO:0004896">
    <property type="term" value="F:cytokine receptor activity"/>
    <property type="evidence" value="ECO:0007669"/>
    <property type="project" value="TreeGrafter"/>
</dbReference>
<dbReference type="InterPro" id="IPR015373">
    <property type="entry name" value="Interferon/interleukin_rcp_dom"/>
</dbReference>
<dbReference type="InterPro" id="IPR050650">
    <property type="entry name" value="Type-II_Cytokine-TF_Rcpt"/>
</dbReference>
<organism evidence="3 4">
    <name type="scientific">Hucho hucho</name>
    <name type="common">huchen</name>
    <dbReference type="NCBI Taxonomy" id="62062"/>
    <lineage>
        <taxon>Eukaryota</taxon>
        <taxon>Metazoa</taxon>
        <taxon>Chordata</taxon>
        <taxon>Craniata</taxon>
        <taxon>Vertebrata</taxon>
        <taxon>Euteleostomi</taxon>
        <taxon>Actinopterygii</taxon>
        <taxon>Neopterygii</taxon>
        <taxon>Teleostei</taxon>
        <taxon>Protacanthopterygii</taxon>
        <taxon>Salmoniformes</taxon>
        <taxon>Salmonidae</taxon>
        <taxon>Salmoninae</taxon>
        <taxon>Hucho</taxon>
    </lineage>
</organism>
<keyword evidence="4" id="KW-1185">Reference proteome</keyword>
<evidence type="ECO:0000259" key="1">
    <source>
        <dbReference type="Pfam" id="PF01108"/>
    </source>
</evidence>
<dbReference type="AlphaFoldDB" id="A0A4W5KQG2"/>
<sequence>MLQSHKLVRSNEMLCLKGVFSFWTLCHVLRQATIPTGVLLPFAWSEDELSPPRDVRVDSAVHWSPATDSPGIKYTVQSWDSDKEKWNNISGCVQTELTTCNIEYDCVMVQVLAQEGNRTSRSVQACSHADSCHPVVNLTTKEGRLMVHMEKNNRLLENYGGHFEYNVEYGRDGEMLKQEHTSTSPITIQDLDEGRMYCVQVRYFCYSKPFGTPSTRKCVPIAESGSSQVSAPLQPNWRRRAGPAYLRNCWENHTDNMLSAC</sequence>
<dbReference type="Gene3D" id="2.60.40.10">
    <property type="entry name" value="Immunoglobulins"/>
    <property type="match status" value="2"/>
</dbReference>
<dbReference type="Proteomes" id="UP000314982">
    <property type="component" value="Unassembled WGS sequence"/>
</dbReference>
<reference evidence="4" key="1">
    <citation type="submission" date="2018-06" db="EMBL/GenBank/DDBJ databases">
        <title>Genome assembly of Danube salmon.</title>
        <authorList>
            <person name="Macqueen D.J."/>
            <person name="Gundappa M.K."/>
        </authorList>
    </citation>
    <scope>NUCLEOTIDE SEQUENCE [LARGE SCALE GENOMIC DNA]</scope>
</reference>
<dbReference type="PANTHER" id="PTHR20859:SF53">
    <property type="entry name" value="INTERLEUKIN-22 RECEPTOR SUBUNIT ALPHA-1"/>
    <property type="match status" value="1"/>
</dbReference>
<dbReference type="GeneTree" id="ENSGT00970000198121"/>
<dbReference type="PANTHER" id="PTHR20859">
    <property type="entry name" value="INTERFERON/INTERLEUKIN RECEPTOR"/>
    <property type="match status" value="1"/>
</dbReference>
<reference evidence="3" key="3">
    <citation type="submission" date="2025-09" db="UniProtKB">
        <authorList>
            <consortium name="Ensembl"/>
        </authorList>
    </citation>
    <scope>IDENTIFICATION</scope>
</reference>
<feature type="domain" description="Fibronectin type-III" evidence="1">
    <location>
        <begin position="46"/>
        <end position="120"/>
    </location>
</feature>
<dbReference type="GO" id="GO:0005886">
    <property type="term" value="C:plasma membrane"/>
    <property type="evidence" value="ECO:0007669"/>
    <property type="project" value="TreeGrafter"/>
</dbReference>
<dbReference type="InterPro" id="IPR013783">
    <property type="entry name" value="Ig-like_fold"/>
</dbReference>
<name>A0A4W5KQG2_9TELE</name>
<evidence type="ECO:0000313" key="4">
    <source>
        <dbReference type="Proteomes" id="UP000314982"/>
    </source>
</evidence>
<dbReference type="Pfam" id="PF09294">
    <property type="entry name" value="Interfer-bind"/>
    <property type="match status" value="1"/>
</dbReference>
<accession>A0A4W5KQG2</accession>
<dbReference type="Ensembl" id="ENSHHUT00000014806.1">
    <property type="protein sequence ID" value="ENSHHUP00000014326.1"/>
    <property type="gene ID" value="ENSHHUG00000008867.1"/>
</dbReference>
<dbReference type="STRING" id="62062.ENSHHUP00000014326"/>
<dbReference type="CDD" id="cd00063">
    <property type="entry name" value="FN3"/>
    <property type="match status" value="1"/>
</dbReference>
<evidence type="ECO:0008006" key="5">
    <source>
        <dbReference type="Google" id="ProtNLM"/>
    </source>
</evidence>
<dbReference type="SUPFAM" id="SSF49265">
    <property type="entry name" value="Fibronectin type III"/>
    <property type="match status" value="2"/>
</dbReference>